<comment type="similarity">
    <text evidence="2">Belongs to the EamA transporter family.</text>
</comment>
<dbReference type="Proteomes" id="UP000036908">
    <property type="component" value="Unassembled WGS sequence"/>
</dbReference>
<gene>
    <name evidence="8" type="ORF">OB69_14595</name>
</gene>
<feature type="transmembrane region" description="Helical" evidence="6">
    <location>
        <begin position="182"/>
        <end position="204"/>
    </location>
</feature>
<dbReference type="GO" id="GO:0016020">
    <property type="term" value="C:membrane"/>
    <property type="evidence" value="ECO:0007669"/>
    <property type="project" value="UniProtKB-SubCell"/>
</dbReference>
<dbReference type="RefSeq" id="WP_053224482.1">
    <property type="nucleotide sequence ID" value="NZ_JSVA01000017.1"/>
</dbReference>
<dbReference type="AlphaFoldDB" id="A0A0L8AHU7"/>
<dbReference type="OrthoDB" id="9812547at2"/>
<protein>
    <recommendedName>
        <fullName evidence="7">EamA domain-containing protein</fullName>
    </recommendedName>
</protein>
<keyword evidence="9" id="KW-1185">Reference proteome</keyword>
<comment type="subcellular location">
    <subcellularLocation>
        <location evidence="1">Membrane</location>
        <topology evidence="1">Multi-pass membrane protein</topology>
    </subcellularLocation>
</comment>
<evidence type="ECO:0000313" key="8">
    <source>
        <dbReference type="EMBL" id="KOF01963.1"/>
    </source>
</evidence>
<feature type="transmembrane region" description="Helical" evidence="6">
    <location>
        <begin position="119"/>
        <end position="138"/>
    </location>
</feature>
<feature type="transmembrane region" description="Helical" evidence="6">
    <location>
        <begin position="66"/>
        <end position="84"/>
    </location>
</feature>
<evidence type="ECO:0000256" key="3">
    <source>
        <dbReference type="ARBA" id="ARBA00022692"/>
    </source>
</evidence>
<keyword evidence="3 6" id="KW-0812">Transmembrane</keyword>
<evidence type="ECO:0000256" key="1">
    <source>
        <dbReference type="ARBA" id="ARBA00004141"/>
    </source>
</evidence>
<dbReference type="PANTHER" id="PTHR32322:SF2">
    <property type="entry name" value="EAMA DOMAIN-CONTAINING PROTEIN"/>
    <property type="match status" value="1"/>
</dbReference>
<dbReference type="InterPro" id="IPR000620">
    <property type="entry name" value="EamA_dom"/>
</dbReference>
<feature type="domain" description="EamA" evidence="7">
    <location>
        <begin position="153"/>
        <end position="288"/>
    </location>
</feature>
<keyword evidence="4 6" id="KW-1133">Transmembrane helix</keyword>
<comment type="caution">
    <text evidence="8">The sequence shown here is derived from an EMBL/GenBank/DDBJ whole genome shotgun (WGS) entry which is preliminary data.</text>
</comment>
<feature type="transmembrane region" description="Helical" evidence="6">
    <location>
        <begin position="271"/>
        <end position="290"/>
    </location>
</feature>
<feature type="transmembrane region" description="Helical" evidence="6">
    <location>
        <begin position="37"/>
        <end position="54"/>
    </location>
</feature>
<evidence type="ECO:0000259" key="7">
    <source>
        <dbReference type="Pfam" id="PF00892"/>
    </source>
</evidence>
<evidence type="ECO:0000256" key="5">
    <source>
        <dbReference type="ARBA" id="ARBA00023136"/>
    </source>
</evidence>
<name>A0A0L8AHU7_9BACT</name>
<feature type="transmembrane region" description="Helical" evidence="6">
    <location>
        <begin position="90"/>
        <end position="110"/>
    </location>
</feature>
<evidence type="ECO:0000313" key="9">
    <source>
        <dbReference type="Proteomes" id="UP000036908"/>
    </source>
</evidence>
<feature type="domain" description="EamA" evidence="7">
    <location>
        <begin position="8"/>
        <end position="138"/>
    </location>
</feature>
<feature type="transmembrane region" description="Helical" evidence="6">
    <location>
        <begin position="150"/>
        <end position="170"/>
    </location>
</feature>
<evidence type="ECO:0000256" key="4">
    <source>
        <dbReference type="ARBA" id="ARBA00022989"/>
    </source>
</evidence>
<accession>A0A0L8AHU7</accession>
<dbReference type="PATRIC" id="fig|1566026.4.peg.1230"/>
<dbReference type="PANTHER" id="PTHR32322">
    <property type="entry name" value="INNER MEMBRANE TRANSPORTER"/>
    <property type="match status" value="1"/>
</dbReference>
<dbReference type="Pfam" id="PF00892">
    <property type="entry name" value="EamA"/>
    <property type="match status" value="2"/>
</dbReference>
<keyword evidence="5 6" id="KW-0472">Membrane</keyword>
<evidence type="ECO:0000256" key="2">
    <source>
        <dbReference type="ARBA" id="ARBA00007362"/>
    </source>
</evidence>
<sequence length="300" mass="33054">MKESNNFVLFAIPALIWGSTWYVITFQLGSVDPIMSVSYRFALAGLLFLAYCKIRSKNLSFTWQVHLRIALQGILLHGFNYWLVYQSEQYLTSGLVAVGFSLIIFFNMIFGSIFLKQPIIPKVFIGALFGVLGTMVIFKRELMAFTAADGSFTGLILCVSSVMIASLGNVTSGYNSKLKIPVMQSTAFAMVYGALAMLIVAVALGRPFTIDWSGSYIFSLLYLVIFGSIIAFNMYLTLISKIGAGKAAYTIVVVPVVAVIISTIFEGFIITEYTIIGMLMLIVGNVFALYKKKQPKLAKV</sequence>
<feature type="transmembrane region" description="Helical" evidence="6">
    <location>
        <begin position="7"/>
        <end position="25"/>
    </location>
</feature>
<feature type="transmembrane region" description="Helical" evidence="6">
    <location>
        <begin position="247"/>
        <end position="265"/>
    </location>
</feature>
<dbReference type="InterPro" id="IPR037185">
    <property type="entry name" value="EmrE-like"/>
</dbReference>
<dbReference type="InterPro" id="IPR050638">
    <property type="entry name" value="AA-Vitamin_Transporters"/>
</dbReference>
<dbReference type="EMBL" id="JSVA01000017">
    <property type="protein sequence ID" value="KOF01963.1"/>
    <property type="molecule type" value="Genomic_DNA"/>
</dbReference>
<organism evidence="8 9">
    <name type="scientific">Roseivirga seohaensis subsp. aquiponti</name>
    <dbReference type="NCBI Taxonomy" id="1566026"/>
    <lineage>
        <taxon>Bacteria</taxon>
        <taxon>Pseudomonadati</taxon>
        <taxon>Bacteroidota</taxon>
        <taxon>Cytophagia</taxon>
        <taxon>Cytophagales</taxon>
        <taxon>Roseivirgaceae</taxon>
        <taxon>Roseivirga</taxon>
    </lineage>
</organism>
<dbReference type="SUPFAM" id="SSF103481">
    <property type="entry name" value="Multidrug resistance efflux transporter EmrE"/>
    <property type="match status" value="2"/>
</dbReference>
<reference evidence="9" key="1">
    <citation type="submission" date="2014-11" db="EMBL/GenBank/DDBJ databases">
        <title>Genome sequencing of Roseivirga sp. D-25.</title>
        <authorList>
            <person name="Selvaratnam C."/>
            <person name="Thevarajoo S."/>
            <person name="Goh K.M."/>
            <person name="Eee R."/>
            <person name="Chan K.-G."/>
            <person name="Chong C.S."/>
        </authorList>
    </citation>
    <scope>NUCLEOTIDE SEQUENCE [LARGE SCALE GENOMIC DNA]</scope>
    <source>
        <strain evidence="9">D-25</strain>
    </source>
</reference>
<feature type="transmembrane region" description="Helical" evidence="6">
    <location>
        <begin position="216"/>
        <end position="235"/>
    </location>
</feature>
<evidence type="ECO:0000256" key="6">
    <source>
        <dbReference type="SAM" id="Phobius"/>
    </source>
</evidence>
<proteinExistence type="inferred from homology"/>